<organism evidence="2 3">
    <name type="scientific">Strongylus vulgaris</name>
    <name type="common">Blood worm</name>
    <dbReference type="NCBI Taxonomy" id="40348"/>
    <lineage>
        <taxon>Eukaryota</taxon>
        <taxon>Metazoa</taxon>
        <taxon>Ecdysozoa</taxon>
        <taxon>Nematoda</taxon>
        <taxon>Chromadorea</taxon>
        <taxon>Rhabditida</taxon>
        <taxon>Rhabditina</taxon>
        <taxon>Rhabditomorpha</taxon>
        <taxon>Strongyloidea</taxon>
        <taxon>Strongylidae</taxon>
        <taxon>Strongylus</taxon>
    </lineage>
</organism>
<evidence type="ECO:0000313" key="2">
    <source>
        <dbReference type="EMBL" id="VDM77612.1"/>
    </source>
</evidence>
<evidence type="ECO:0000256" key="1">
    <source>
        <dbReference type="SAM" id="MobiDB-lite"/>
    </source>
</evidence>
<sequence>MLEPSLDDITGGSPEETTSGYSLHKENKMEGKILRTVTAYAPQTGCKEKEKNMFWQELDDYIASIPQDDSCSEQT</sequence>
<protein>
    <submittedName>
        <fullName evidence="2">Uncharacterized protein</fullName>
    </submittedName>
</protein>
<gene>
    <name evidence="2" type="ORF">SVUK_LOCUS12610</name>
</gene>
<dbReference type="Proteomes" id="UP000270094">
    <property type="component" value="Unassembled WGS sequence"/>
</dbReference>
<dbReference type="AlphaFoldDB" id="A0A3P7LE36"/>
<name>A0A3P7LE36_STRVU</name>
<proteinExistence type="predicted"/>
<keyword evidence="3" id="KW-1185">Reference proteome</keyword>
<evidence type="ECO:0000313" key="3">
    <source>
        <dbReference type="Proteomes" id="UP000270094"/>
    </source>
</evidence>
<feature type="region of interest" description="Disordered" evidence="1">
    <location>
        <begin position="1"/>
        <end position="26"/>
    </location>
</feature>
<dbReference type="OrthoDB" id="5851992at2759"/>
<dbReference type="EMBL" id="UYYB01099663">
    <property type="protein sequence ID" value="VDM77612.1"/>
    <property type="molecule type" value="Genomic_DNA"/>
</dbReference>
<reference evidence="2 3" key="1">
    <citation type="submission" date="2018-11" db="EMBL/GenBank/DDBJ databases">
        <authorList>
            <consortium name="Pathogen Informatics"/>
        </authorList>
    </citation>
    <scope>NUCLEOTIDE SEQUENCE [LARGE SCALE GENOMIC DNA]</scope>
</reference>
<accession>A0A3P7LE36</accession>